<keyword evidence="4 7" id="KW-0812">Transmembrane</keyword>
<dbReference type="InterPro" id="IPR050901">
    <property type="entry name" value="BP-dep_ABC_trans_perm"/>
</dbReference>
<feature type="transmembrane region" description="Helical" evidence="7">
    <location>
        <begin position="141"/>
        <end position="163"/>
    </location>
</feature>
<keyword evidence="3" id="KW-1003">Cell membrane</keyword>
<evidence type="ECO:0000256" key="4">
    <source>
        <dbReference type="ARBA" id="ARBA00022692"/>
    </source>
</evidence>
<protein>
    <submittedName>
        <fullName evidence="9">Binding-protein-dependent transport systems inner membrane component</fullName>
    </submittedName>
</protein>
<evidence type="ECO:0000256" key="1">
    <source>
        <dbReference type="ARBA" id="ARBA00004651"/>
    </source>
</evidence>
<keyword evidence="2" id="KW-0813">Transport</keyword>
<reference evidence="9" key="1">
    <citation type="submission" date="2006-03" db="EMBL/GenBank/DDBJ databases">
        <title>Complete sequence of Rhodopseudomonas palustris BisB18.</title>
        <authorList>
            <consortium name="US DOE Joint Genome Institute"/>
            <person name="Copeland A."/>
            <person name="Lucas S."/>
            <person name="Lapidus A."/>
            <person name="Barry K."/>
            <person name="Detter J.C."/>
            <person name="Glavina del Rio T."/>
            <person name="Hammon N."/>
            <person name="Israni S."/>
            <person name="Dalin E."/>
            <person name="Tice H."/>
            <person name="Pitluck S."/>
            <person name="Chain P."/>
            <person name="Malfatti S."/>
            <person name="Shin M."/>
            <person name="Vergez L."/>
            <person name="Schmutz J."/>
            <person name="Larimer F."/>
            <person name="Land M."/>
            <person name="Hauser L."/>
            <person name="Pelletier D.A."/>
            <person name="Kyrpides N."/>
            <person name="Anderson I."/>
            <person name="Oda Y."/>
            <person name="Harwood C.S."/>
            <person name="Richardson P."/>
        </authorList>
    </citation>
    <scope>NUCLEOTIDE SEQUENCE [LARGE SCALE GENOMIC DNA]</scope>
    <source>
        <strain evidence="9">BisB18</strain>
    </source>
</reference>
<accession>Q219K9</accession>
<dbReference type="PANTHER" id="PTHR32243:SF52">
    <property type="entry name" value="ABC TRANSPORTER PERMEASE PROTEIN"/>
    <property type="match status" value="1"/>
</dbReference>
<dbReference type="InterPro" id="IPR035906">
    <property type="entry name" value="MetI-like_sf"/>
</dbReference>
<dbReference type="SUPFAM" id="SSF161098">
    <property type="entry name" value="MetI-like"/>
    <property type="match status" value="1"/>
</dbReference>
<keyword evidence="6 7" id="KW-0472">Membrane</keyword>
<dbReference type="AlphaFoldDB" id="Q219K9"/>
<name>Q219K9_RHOPB</name>
<feature type="transmembrane region" description="Helical" evidence="7">
    <location>
        <begin position="184"/>
        <end position="210"/>
    </location>
</feature>
<dbReference type="STRING" id="316056.RPC_1365"/>
<evidence type="ECO:0000259" key="8">
    <source>
        <dbReference type="PROSITE" id="PS50928"/>
    </source>
</evidence>
<sequence>MMHSERAMHSIPGRRLILALYLIFLLLPIYWLVNMSFKTNAEIVSTMTLWPHQPTLENYRTIFTDESWYSGYINSLKYVVINTVLSISFALPAAYAFSRYRFLGDKHLFFWLLSNRMAPAAVYALPFFNLYSAINLFDTPWAVALAHCLFNVPLAVWILEGFVSGVPKEIDETAFLDGYSFPKFFVKIMMPLIASGIGVAAFFCFMFSWVELLLARTLTSVNAKPISAVMTRTVSAAGMDWGLLAAAGVLTIIPGALVIWFVRNYIARGFALGRV</sequence>
<comment type="subcellular location">
    <subcellularLocation>
        <location evidence="1">Cell membrane</location>
        <topology evidence="1">Multi-pass membrane protein</topology>
    </subcellularLocation>
</comment>
<organism evidence="9">
    <name type="scientific">Rhodopseudomonas palustris (strain BisB18)</name>
    <dbReference type="NCBI Taxonomy" id="316056"/>
    <lineage>
        <taxon>Bacteria</taxon>
        <taxon>Pseudomonadati</taxon>
        <taxon>Pseudomonadota</taxon>
        <taxon>Alphaproteobacteria</taxon>
        <taxon>Hyphomicrobiales</taxon>
        <taxon>Nitrobacteraceae</taxon>
        <taxon>Rhodopseudomonas</taxon>
    </lineage>
</organism>
<feature type="transmembrane region" description="Helical" evidence="7">
    <location>
        <begin position="109"/>
        <end position="129"/>
    </location>
</feature>
<evidence type="ECO:0000313" key="9">
    <source>
        <dbReference type="EMBL" id="ABD86927.1"/>
    </source>
</evidence>
<dbReference type="eggNOG" id="COG0395">
    <property type="taxonomic scope" value="Bacteria"/>
</dbReference>
<gene>
    <name evidence="9" type="ordered locus">RPC_1365</name>
</gene>
<evidence type="ECO:0000256" key="7">
    <source>
        <dbReference type="SAM" id="Phobius"/>
    </source>
</evidence>
<dbReference type="PANTHER" id="PTHR32243">
    <property type="entry name" value="MALTOSE TRANSPORT SYSTEM PERMEASE-RELATED"/>
    <property type="match status" value="1"/>
</dbReference>
<evidence type="ECO:0000256" key="3">
    <source>
        <dbReference type="ARBA" id="ARBA00022475"/>
    </source>
</evidence>
<evidence type="ECO:0000256" key="5">
    <source>
        <dbReference type="ARBA" id="ARBA00022989"/>
    </source>
</evidence>
<feature type="transmembrane region" description="Helical" evidence="7">
    <location>
        <begin position="16"/>
        <end position="33"/>
    </location>
</feature>
<dbReference type="GO" id="GO:0055085">
    <property type="term" value="P:transmembrane transport"/>
    <property type="evidence" value="ECO:0007669"/>
    <property type="project" value="InterPro"/>
</dbReference>
<dbReference type="HOGENOM" id="CLU_016047_1_2_5"/>
<feature type="transmembrane region" description="Helical" evidence="7">
    <location>
        <begin position="241"/>
        <end position="262"/>
    </location>
</feature>
<dbReference type="InterPro" id="IPR000515">
    <property type="entry name" value="MetI-like"/>
</dbReference>
<keyword evidence="5 7" id="KW-1133">Transmembrane helix</keyword>
<dbReference type="KEGG" id="rpc:RPC_1365"/>
<dbReference type="PROSITE" id="PS50928">
    <property type="entry name" value="ABC_TM1"/>
    <property type="match status" value="1"/>
</dbReference>
<evidence type="ECO:0000256" key="2">
    <source>
        <dbReference type="ARBA" id="ARBA00022448"/>
    </source>
</evidence>
<dbReference type="CDD" id="cd06261">
    <property type="entry name" value="TM_PBP2"/>
    <property type="match status" value="1"/>
</dbReference>
<dbReference type="EMBL" id="CP000301">
    <property type="protein sequence ID" value="ABD86927.1"/>
    <property type="molecule type" value="Genomic_DNA"/>
</dbReference>
<evidence type="ECO:0000256" key="6">
    <source>
        <dbReference type="ARBA" id="ARBA00023136"/>
    </source>
</evidence>
<feature type="domain" description="ABC transmembrane type-1" evidence="8">
    <location>
        <begin position="72"/>
        <end position="262"/>
    </location>
</feature>
<proteinExistence type="predicted"/>
<feature type="transmembrane region" description="Helical" evidence="7">
    <location>
        <begin position="78"/>
        <end position="97"/>
    </location>
</feature>
<dbReference type="GO" id="GO:0005886">
    <property type="term" value="C:plasma membrane"/>
    <property type="evidence" value="ECO:0007669"/>
    <property type="project" value="UniProtKB-SubCell"/>
</dbReference>
<dbReference type="Gene3D" id="1.10.3720.10">
    <property type="entry name" value="MetI-like"/>
    <property type="match status" value="1"/>
</dbReference>